<dbReference type="Proteomes" id="UP001253193">
    <property type="component" value="Unassembled WGS sequence"/>
</dbReference>
<sequence>MNNTDQTPVENINFVFNLLDGKYSLKTKLSECGNISVNSTQYGRGAFRFEWEGSETGYGATLTIGYGLYKEGVLISFIKMIKRSDENQIKLIFTQNPNAHKGDVELVCADNLTEEKFTKELISLIQARSTELSRLGHLNEYPATLLDALKNAVSDDGVTLLRGISSYSGVGTVSAIKKVRDEWGCSFLFEGIDSALENPPYTPYRLKEYLSVTSLDSIYLSMAGMLHIPINMFHSEKEHLEAIEVSKVLIRILESFRSLTLIDYKSSIELGMSGDSELFIRLRCSKDLSGLSEIESDLLELAKSNDGVKNWISELTKRNNTDFITLNHKSVMNPLELAYIKASIGEPLSKDLNELTELSIKLLEKTKADNISHVSVSNLLDIPTNVAADLIIFLENKNILVRDLFSTYKFKLSDVAIKVREKQTSTGSLHDALLGDYK</sequence>
<dbReference type="RefSeq" id="WP_311020262.1">
    <property type="nucleotide sequence ID" value="NZ_JAUHGG010000003.1"/>
</dbReference>
<accession>A0AAW8Q0I0</accession>
<dbReference type="EMBL" id="JAUHGG010000003">
    <property type="protein sequence ID" value="MDS1821378.1"/>
    <property type="molecule type" value="Genomic_DNA"/>
</dbReference>
<name>A0AAW8Q0I0_VIBPH</name>
<proteinExistence type="predicted"/>
<dbReference type="AlphaFoldDB" id="A0AAW8Q0I0"/>
<organism evidence="1 2">
    <name type="scientific">Vibrio parahaemolyticus</name>
    <dbReference type="NCBI Taxonomy" id="670"/>
    <lineage>
        <taxon>Bacteria</taxon>
        <taxon>Pseudomonadati</taxon>
        <taxon>Pseudomonadota</taxon>
        <taxon>Gammaproteobacteria</taxon>
        <taxon>Vibrionales</taxon>
        <taxon>Vibrionaceae</taxon>
        <taxon>Vibrio</taxon>
    </lineage>
</organism>
<comment type="caution">
    <text evidence="1">The sequence shown here is derived from an EMBL/GenBank/DDBJ whole genome shotgun (WGS) entry which is preliminary data.</text>
</comment>
<reference evidence="1" key="1">
    <citation type="submission" date="2023-06" db="EMBL/GenBank/DDBJ databases">
        <title>Genomic Diversity of Vibrio spp. and Metagenomic Analysis of Pathogens in Florida Gulf Coastal Waters Following Hurricane Ian.</title>
        <authorList>
            <person name="Brumfield K.D."/>
        </authorList>
    </citation>
    <scope>NUCLEOTIDE SEQUENCE</scope>
    <source>
        <strain evidence="1">WBS2B-138</strain>
    </source>
</reference>
<evidence type="ECO:0000313" key="2">
    <source>
        <dbReference type="Proteomes" id="UP001253193"/>
    </source>
</evidence>
<protein>
    <submittedName>
        <fullName evidence="1">Uncharacterized protein</fullName>
    </submittedName>
</protein>
<gene>
    <name evidence="1" type="ORF">QX249_11970</name>
</gene>
<evidence type="ECO:0000313" key="1">
    <source>
        <dbReference type="EMBL" id="MDS1821378.1"/>
    </source>
</evidence>